<organism evidence="2">
    <name type="scientific">Flavobacterium columnare</name>
    <dbReference type="NCBI Taxonomy" id="996"/>
    <lineage>
        <taxon>Bacteria</taxon>
        <taxon>Pseudomonadati</taxon>
        <taxon>Bacteroidota</taxon>
        <taxon>Flavobacteriia</taxon>
        <taxon>Flavobacteriales</taxon>
        <taxon>Flavobacteriaceae</taxon>
        <taxon>Flavobacterium</taxon>
    </lineage>
</organism>
<reference evidence="2" key="1">
    <citation type="submission" date="2018-12" db="EMBL/GenBank/DDBJ databases">
        <title>Draft genome sequence of Flaovobacterium columnare BGFS27 isolated from channel catfish in Alabama.</title>
        <authorList>
            <person name="Cai W."/>
            <person name="Arias C."/>
        </authorList>
    </citation>
    <scope>NUCLEOTIDE SEQUENCE [LARGE SCALE GENOMIC DNA]</scope>
    <source>
        <strain evidence="2">BGFS27</strain>
    </source>
</reference>
<dbReference type="RefSeq" id="WP_088419278.1">
    <property type="nucleotide sequence ID" value="NZ_MTDB01000048.1"/>
</dbReference>
<evidence type="ECO:0000256" key="1">
    <source>
        <dbReference type="SAM" id="Phobius"/>
    </source>
</evidence>
<name>A0AA94JQH0_9FLAO</name>
<dbReference type="PROSITE" id="PS51257">
    <property type="entry name" value="PROKAR_LIPOPROTEIN"/>
    <property type="match status" value="1"/>
</dbReference>
<proteinExistence type="predicted"/>
<keyword evidence="1" id="KW-1133">Transmembrane helix</keyword>
<keyword evidence="1" id="KW-0472">Membrane</keyword>
<evidence type="ECO:0008006" key="3">
    <source>
        <dbReference type="Google" id="ProtNLM"/>
    </source>
</evidence>
<comment type="caution">
    <text evidence="2">The sequence shown here is derived from an EMBL/GenBank/DDBJ whole genome shotgun (WGS) entry which is preliminary data.</text>
</comment>
<accession>A0AA94JQH0</accession>
<evidence type="ECO:0000313" key="2">
    <source>
        <dbReference type="EMBL" id="RVU89468.1"/>
    </source>
</evidence>
<dbReference type="EMBL" id="RWGX01000002">
    <property type="protein sequence ID" value="RVU89468.1"/>
    <property type="molecule type" value="Genomic_DNA"/>
</dbReference>
<gene>
    <name evidence="2" type="ORF">EJB19_01095</name>
</gene>
<feature type="transmembrane region" description="Helical" evidence="1">
    <location>
        <begin position="12"/>
        <end position="29"/>
    </location>
</feature>
<dbReference type="AlphaFoldDB" id="A0AA94JQH0"/>
<sequence>MPLNRKENKVKIINKFWAFIFIITLLVSCEKEKEIYRLNNVYDKTNFIKLIYNKDTLIISEYFENKKKDKHILLKIRNQYYDYPDLKKGIATKESYVLFSTKKYKSLIPKTFFTFPKDSIKTGNRVNNLYYTEIKANGRPVNLRYYYDKNYRIKKIVFRVGKDVYLYK</sequence>
<keyword evidence="1" id="KW-0812">Transmembrane</keyword>
<protein>
    <recommendedName>
        <fullName evidence="3">Lipoprotein</fullName>
    </recommendedName>
</protein>